<feature type="region of interest" description="Disordered" evidence="1">
    <location>
        <begin position="89"/>
        <end position="122"/>
    </location>
</feature>
<dbReference type="Proteomes" id="UP000284403">
    <property type="component" value="Unassembled WGS sequence"/>
</dbReference>
<feature type="chain" id="PRO_5018741648" description="Secreted protein" evidence="2">
    <location>
        <begin position="25"/>
        <end position="246"/>
    </location>
</feature>
<evidence type="ECO:0000313" key="3">
    <source>
        <dbReference type="EMBL" id="RNE96801.1"/>
    </source>
</evidence>
<keyword evidence="4" id="KW-1185">Reference proteome</keyword>
<evidence type="ECO:0000256" key="1">
    <source>
        <dbReference type="SAM" id="MobiDB-lite"/>
    </source>
</evidence>
<evidence type="ECO:0000313" key="4">
    <source>
        <dbReference type="Proteomes" id="UP000284403"/>
    </source>
</evidence>
<comment type="caution">
    <text evidence="3">The sequence shown here is derived from an EMBL/GenBank/DDBJ whole genome shotgun (WGS) entry which is preliminary data.</text>
</comment>
<feature type="region of interest" description="Disordered" evidence="1">
    <location>
        <begin position="154"/>
        <end position="180"/>
    </location>
</feature>
<evidence type="ECO:0000256" key="2">
    <source>
        <dbReference type="SAM" id="SignalP"/>
    </source>
</evidence>
<organism evidence="3 4">
    <name type="scientific">Trypanosoma conorhini</name>
    <dbReference type="NCBI Taxonomy" id="83891"/>
    <lineage>
        <taxon>Eukaryota</taxon>
        <taxon>Discoba</taxon>
        <taxon>Euglenozoa</taxon>
        <taxon>Kinetoplastea</taxon>
        <taxon>Metakinetoplastina</taxon>
        <taxon>Trypanosomatida</taxon>
        <taxon>Trypanosomatidae</taxon>
        <taxon>Trypanosoma</taxon>
    </lineage>
</organism>
<dbReference type="AlphaFoldDB" id="A0A3R7R6I2"/>
<keyword evidence="2" id="KW-0732">Signal</keyword>
<feature type="compositionally biased region" description="Polar residues" evidence="1">
    <location>
        <begin position="164"/>
        <end position="178"/>
    </location>
</feature>
<dbReference type="EMBL" id="MKKU01001214">
    <property type="protein sequence ID" value="RNE96801.1"/>
    <property type="molecule type" value="Genomic_DNA"/>
</dbReference>
<name>A0A3R7R6I2_9TRYP</name>
<proteinExistence type="predicted"/>
<feature type="signal peptide" evidence="2">
    <location>
        <begin position="1"/>
        <end position="24"/>
    </location>
</feature>
<protein>
    <recommendedName>
        <fullName evidence="5">Secreted protein</fullName>
    </recommendedName>
</protein>
<dbReference type="GeneID" id="40323257"/>
<reference evidence="3 4" key="1">
    <citation type="journal article" date="2018" name="BMC Genomics">
        <title>Genomic comparison of Trypanosoma conorhini and Trypanosoma rangeli to Trypanosoma cruzi strains of high and low virulence.</title>
        <authorList>
            <person name="Bradwell K.R."/>
            <person name="Koparde V.N."/>
            <person name="Matveyev A.V."/>
            <person name="Serrano M.G."/>
            <person name="Alves J.M."/>
            <person name="Parikh H."/>
            <person name="Huang B."/>
            <person name="Lee V."/>
            <person name="Espinosa-Alvarez O."/>
            <person name="Ortiz P.A."/>
            <person name="Costa-Martins A.G."/>
            <person name="Teixeira M.M."/>
            <person name="Buck G.A."/>
        </authorList>
    </citation>
    <scope>NUCLEOTIDE SEQUENCE [LARGE SCALE GENOMIC DNA]</scope>
    <source>
        <strain evidence="3 4">025E</strain>
    </source>
</reference>
<gene>
    <name evidence="3" type="ORF">Tco025E_09646</name>
</gene>
<sequence length="246" mass="25809">MCMRVTQPSGVLSLLLSLSLNVAAWTRVSVPIFCFYLPLSFSFWLVVGVQPQRKPTTTAKEGTHVSNAWETRGRSSRCCGGALHVLRRRAGVGGGRGPPAGLDSPQRSAEGRRRHRRGHSEPLTARWRECASLCSTRSGATSWGFLRLKGGGSGGADGGGTGPHSPTQSGACTVQGTTPPLRDNVEQLRAPRPSLTGLASAEGWPCPLREGGKIAGCCVHPAVGAGVADCQGRLGRAASHQRAKIV</sequence>
<dbReference type="RefSeq" id="XP_029223437.1">
    <property type="nucleotide sequence ID" value="XM_029376457.1"/>
</dbReference>
<accession>A0A3R7R6I2</accession>
<evidence type="ECO:0008006" key="5">
    <source>
        <dbReference type="Google" id="ProtNLM"/>
    </source>
</evidence>